<proteinExistence type="predicted"/>
<dbReference type="AlphaFoldDB" id="A0A3S9YIZ7"/>
<dbReference type="InterPro" id="IPR037401">
    <property type="entry name" value="SnoaL-like"/>
</dbReference>
<sequence length="126" mass="14080">MRAEAMSHPMHDVLRRWKTAFDGHQPDAMADLFTPDALFQGFGPAVLTGRDAVRGYYEAVPAGRRAEVTVLHTYTIGEQVAGGFADVTFGDAHGWQAHVHLSLVLRLDDVGWRIRQYHVSRVDAEH</sequence>
<dbReference type="Proteomes" id="UP000275579">
    <property type="component" value="Chromosome"/>
</dbReference>
<dbReference type="Pfam" id="PF13474">
    <property type="entry name" value="SnoaL_3"/>
    <property type="match status" value="1"/>
</dbReference>
<dbReference type="SUPFAM" id="SSF54427">
    <property type="entry name" value="NTF2-like"/>
    <property type="match status" value="1"/>
</dbReference>
<evidence type="ECO:0000259" key="1">
    <source>
        <dbReference type="Pfam" id="PF13474"/>
    </source>
</evidence>
<accession>A0A3S9YIZ7</accession>
<name>A0A3S9YIZ7_9ACTN</name>
<dbReference type="NCBIfam" id="TIGR02246">
    <property type="entry name" value="SgcJ/EcaC family oxidoreductase"/>
    <property type="match status" value="1"/>
</dbReference>
<feature type="domain" description="SnoaL-like" evidence="1">
    <location>
        <begin position="12"/>
        <end position="120"/>
    </location>
</feature>
<dbReference type="Gene3D" id="3.10.450.50">
    <property type="match status" value="1"/>
</dbReference>
<protein>
    <submittedName>
        <fullName evidence="2">DUF4440 domain-containing protein</fullName>
    </submittedName>
</protein>
<evidence type="ECO:0000313" key="2">
    <source>
        <dbReference type="EMBL" id="AZS74961.1"/>
    </source>
</evidence>
<gene>
    <name evidence="2" type="ORF">DDE74_32150</name>
</gene>
<reference evidence="2 3" key="1">
    <citation type="submission" date="2018-04" db="EMBL/GenBank/DDBJ databases">
        <title>Complete genome sequences of Streptomyces lydicus strain WYEC and characterization of antagonistic properties of biological control agents.</title>
        <authorList>
            <person name="Mariita R.M."/>
            <person name="Sello J.K."/>
        </authorList>
    </citation>
    <scope>NUCLEOTIDE SEQUENCE [LARGE SCALE GENOMIC DNA]</scope>
    <source>
        <strain evidence="2 3">WYEC 108</strain>
    </source>
</reference>
<evidence type="ECO:0000313" key="3">
    <source>
        <dbReference type="Proteomes" id="UP000275579"/>
    </source>
</evidence>
<dbReference type="EMBL" id="CP029042">
    <property type="protein sequence ID" value="AZS74961.1"/>
    <property type="molecule type" value="Genomic_DNA"/>
</dbReference>
<dbReference type="InterPro" id="IPR011944">
    <property type="entry name" value="Steroid_delta5-4_isomerase"/>
</dbReference>
<dbReference type="InterPro" id="IPR032710">
    <property type="entry name" value="NTF2-like_dom_sf"/>
</dbReference>
<organism evidence="2 3">
    <name type="scientific">Streptomyces lydicus</name>
    <dbReference type="NCBI Taxonomy" id="47763"/>
    <lineage>
        <taxon>Bacteria</taxon>
        <taxon>Bacillati</taxon>
        <taxon>Actinomycetota</taxon>
        <taxon>Actinomycetes</taxon>
        <taxon>Kitasatosporales</taxon>
        <taxon>Streptomycetaceae</taxon>
        <taxon>Streptomyces</taxon>
    </lineage>
</organism>